<feature type="compositionally biased region" description="Low complexity" evidence="1">
    <location>
        <begin position="1315"/>
        <end position="1327"/>
    </location>
</feature>
<feature type="region of interest" description="Disordered" evidence="1">
    <location>
        <begin position="451"/>
        <end position="499"/>
    </location>
</feature>
<dbReference type="GeneID" id="94425586"/>
<feature type="compositionally biased region" description="Low complexity" evidence="1">
    <location>
        <begin position="1209"/>
        <end position="1229"/>
    </location>
</feature>
<feature type="compositionally biased region" description="Basic and acidic residues" evidence="1">
    <location>
        <begin position="694"/>
        <end position="706"/>
    </location>
</feature>
<feature type="region of interest" description="Disordered" evidence="1">
    <location>
        <begin position="1315"/>
        <end position="1488"/>
    </location>
</feature>
<organism evidence="2 3">
    <name type="scientific">Cystoisospora suis</name>
    <dbReference type="NCBI Taxonomy" id="483139"/>
    <lineage>
        <taxon>Eukaryota</taxon>
        <taxon>Sar</taxon>
        <taxon>Alveolata</taxon>
        <taxon>Apicomplexa</taxon>
        <taxon>Conoidasida</taxon>
        <taxon>Coccidia</taxon>
        <taxon>Eucoccidiorida</taxon>
        <taxon>Eimeriorina</taxon>
        <taxon>Sarcocystidae</taxon>
        <taxon>Cystoisospora</taxon>
    </lineage>
</organism>
<feature type="compositionally biased region" description="Basic residues" evidence="1">
    <location>
        <begin position="410"/>
        <end position="420"/>
    </location>
</feature>
<feature type="compositionally biased region" description="Basic and acidic residues" evidence="1">
    <location>
        <begin position="1604"/>
        <end position="1617"/>
    </location>
</feature>
<dbReference type="PANTHER" id="PTHR36812:SF9">
    <property type="entry name" value="MYB-LIKE PROTEIN X ISOFORM X1"/>
    <property type="match status" value="1"/>
</dbReference>
<accession>A0A2C6LA79</accession>
<feature type="region of interest" description="Disordered" evidence="1">
    <location>
        <begin position="1650"/>
        <end position="1673"/>
    </location>
</feature>
<feature type="compositionally biased region" description="Basic and acidic residues" evidence="1">
    <location>
        <begin position="996"/>
        <end position="1048"/>
    </location>
</feature>
<feature type="region of interest" description="Disordered" evidence="1">
    <location>
        <begin position="681"/>
        <end position="734"/>
    </location>
</feature>
<comment type="caution">
    <text evidence="2">The sequence shown here is derived from an EMBL/GenBank/DDBJ whole genome shotgun (WGS) entry which is preliminary data.</text>
</comment>
<feature type="compositionally biased region" description="Acidic residues" evidence="1">
    <location>
        <begin position="1163"/>
        <end position="1180"/>
    </location>
</feature>
<feature type="compositionally biased region" description="Basic and acidic residues" evidence="1">
    <location>
        <begin position="1056"/>
        <end position="1070"/>
    </location>
</feature>
<feature type="compositionally biased region" description="Low complexity" evidence="1">
    <location>
        <begin position="1500"/>
        <end position="1543"/>
    </location>
</feature>
<feature type="compositionally biased region" description="Polar residues" evidence="1">
    <location>
        <begin position="451"/>
        <end position="464"/>
    </location>
</feature>
<feature type="compositionally biased region" description="Polar residues" evidence="1">
    <location>
        <begin position="1593"/>
        <end position="1603"/>
    </location>
</feature>
<evidence type="ECO:0000313" key="3">
    <source>
        <dbReference type="Proteomes" id="UP000221165"/>
    </source>
</evidence>
<feature type="compositionally biased region" description="Low complexity" evidence="1">
    <location>
        <begin position="871"/>
        <end position="884"/>
    </location>
</feature>
<dbReference type="VEuPathDB" id="ToxoDB:CSUI_002173"/>
<reference evidence="2 3" key="1">
    <citation type="journal article" date="2017" name="Int. J. Parasitol.">
        <title>The genome of the protozoan parasite Cystoisospora suis and a reverse vaccinology approach to identify vaccine candidates.</title>
        <authorList>
            <person name="Palmieri N."/>
            <person name="Shrestha A."/>
            <person name="Ruttkowski B."/>
            <person name="Beck T."/>
            <person name="Vogl C."/>
            <person name="Tomley F."/>
            <person name="Blake D.P."/>
            <person name="Joachim A."/>
        </authorList>
    </citation>
    <scope>NUCLEOTIDE SEQUENCE [LARGE SCALE GENOMIC DNA]</scope>
    <source>
        <strain evidence="2 3">Wien I</strain>
    </source>
</reference>
<feature type="compositionally biased region" description="Basic and acidic residues" evidence="1">
    <location>
        <begin position="358"/>
        <end position="371"/>
    </location>
</feature>
<feature type="region of interest" description="Disordered" evidence="1">
    <location>
        <begin position="847"/>
        <end position="918"/>
    </location>
</feature>
<feature type="region of interest" description="Disordered" evidence="1">
    <location>
        <begin position="549"/>
        <end position="627"/>
    </location>
</feature>
<feature type="compositionally biased region" description="Basic and acidic residues" evidence="1">
    <location>
        <begin position="259"/>
        <end position="274"/>
    </location>
</feature>
<protein>
    <submittedName>
        <fullName evidence="2">Aaa domain protein</fullName>
    </submittedName>
</protein>
<feature type="compositionally biased region" description="Basic and acidic residues" evidence="1">
    <location>
        <begin position="1380"/>
        <end position="1424"/>
    </location>
</feature>
<dbReference type="Gene3D" id="3.40.50.300">
    <property type="entry name" value="P-loop containing nucleotide triphosphate hydrolases"/>
    <property type="match status" value="1"/>
</dbReference>
<feature type="compositionally biased region" description="Basic residues" evidence="1">
    <location>
        <begin position="249"/>
        <end position="258"/>
    </location>
</feature>
<proteinExistence type="predicted"/>
<sequence>MLSLLSSSSSRKGYKNRRLSACHHRQLVSLSTPSFFFHSPSKHQTLSVIKTGHLATATPNALESTLYLHPPASRLVRPPPLLLLSHPSSFLSKHDISPLFPLLSFISRLVSPHLIPSLSSSSFSCSPLTGRLPELSCSPSFSSLPLTRCFSLSTAHASVELREEEKPPSRSFSECVQNILPSAAPSALAFFQEDWHKRRDSSTSLYPTTTRERLQQDGKHYDEILLGKSTTSESIVDENTNDISSPHHATIRRRKDKRRKDEEKEKEEVVRDRQLCSSNDSTAIGPFSSSFSRIHTKHGETDRRREEALHGVYVHPMELPSAHDDVSYSSLVYQRDEGETGEIHERRGKKKIRKKSHERSTKTDMHVEQEGKPLVLPAEERDEPTKRDGISLQDDIEINVSEDKEEKTSTRQRRKTKKISRTSPDPLSTTNSSSSGLFIPDTLFVKDQITSPNTRHEGSSSVCTPQGGFASVLVDDHPELREKKKKKKRPSTERIQNERSIVSEALDTSLSLQKTSRKKQGDLLVARSLIAWREALCTKDRRLRSSLISSFPPSSVLTPSGKKKRTRLEEERQRQHKESFDPVPTSADLTKVENTKKNVLQENRERQPERASSLSRTPTMASSFSSSSFSCSPSSCGSASMAKWVISAKTLRALALEGAHHCHVAHEALKHLAGHFTLQHTLPSTPYEEDGANAEERRRIGERNDTPRSSATGEKRMREEERAEEEEEKEKEQDRYRALHAFLKRGILDEAYRLASGFRQSLEAIKRDESPGAEIRLLSFHASTREGEFLLVNEDIPSDWENRGMRRLLSYAVLVPIDEETESLIKEARKCHGDVFDYRHLSLSSQAAHLPRTPPSSPPSNKGSSILTNFSVQSSSSASLTGSSIEREKKRKNEDDDEEEDIKSFSDHAKVTKAKQEEKTKKILLRSSSESVTSFSSSSHPFYQSLACSNCRCLFSVELDRLRDSEESISCPECHATSRRSLKDKEERGGALTPSEAERGRRTRREIEVMKKKEKEKMIVKRDWTKEGRGGEEDVHEAKETSRRRGDREEDEVGDKEEVSTRGREERELKGEEEEESSLLQQMREEGRRLWRQLDDWRYPNFKEKKKKVIRGEGIHTSLTSFLPLPPPPPLHGHSLWLAEILSLKHGLSSLKLNARLYPIVTEEEEEEHEGTLSEDEEEEAGKTSLFSISLRRPDDELLFNVKLHPSLFSSSPSPSLPLSSSSSSLPLPEELGDREGKKKKNRRGREHPESCQKERNEPSLCQGEDSKRSLSPSSCMNESGVYHKRYYIWPLTEVVPTASLRTLRTLLKLPTFFSASSSSSSSFCSSHETSVKDSDRRREEKDEKDDEDKEDHGRSLRTSLLATREREDREGREEGEEVSEIKNDRRRLLPKDKQRSDREGEVKRNKEEKKKKDSEGKRRDDAPRAPTKRKERRGRFQEIREDEREKNAMVGQKLIQSNCIVNDYEEINKTEEENKRNKKKNNRNERIHSEILLALTLPSTPSSSSLSLSPSSSSSSSLLSSSRPSLRSTSLALPSALSSSLSIACNGSPPPLPGDFPFTQSPSSSSSPSSPVMASSSSSSSLRASKLSRGSPSLSDSVARLSSRNEEKEEEKEKSFSRSPSIMQQDDSEEAESLAENFYQTDLTKATPPLFVSRDSSSSSSSLRSSLHLPHNSHHVEPIDAFSCVDSERGRSSSEETAKETPSLPLLTKCQRDIIHHVLTSSSSSVILIQGPPGTGKTTVAASILKGWSMGLDGDNRSPIFAGTGTIAALNALRMQLDTLGKKKNINKEICRTL</sequence>
<keyword evidence="3" id="KW-1185">Reference proteome</keyword>
<feature type="region of interest" description="Disordered" evidence="1">
    <location>
        <begin position="336"/>
        <end position="437"/>
    </location>
</feature>
<feature type="compositionally biased region" description="Polar residues" evidence="1">
    <location>
        <begin position="861"/>
        <end position="870"/>
    </location>
</feature>
<feature type="region of interest" description="Disordered" evidence="1">
    <location>
        <begin position="1209"/>
        <end position="1276"/>
    </location>
</feature>
<feature type="compositionally biased region" description="Basic and acidic residues" evidence="1">
    <location>
        <begin position="1467"/>
        <end position="1476"/>
    </location>
</feature>
<feature type="region of interest" description="Disordered" evidence="1">
    <location>
        <begin position="1163"/>
        <end position="1184"/>
    </location>
</feature>
<name>A0A2C6LA79_9APIC</name>
<feature type="compositionally biased region" description="Low complexity" evidence="1">
    <location>
        <begin position="1654"/>
        <end position="1668"/>
    </location>
</feature>
<dbReference type="EMBL" id="MIGC01000910">
    <property type="protein sequence ID" value="PHJ23973.1"/>
    <property type="molecule type" value="Genomic_DNA"/>
</dbReference>
<feature type="region of interest" description="Disordered" evidence="1">
    <location>
        <begin position="976"/>
        <end position="1081"/>
    </location>
</feature>
<feature type="compositionally biased region" description="Polar residues" evidence="1">
    <location>
        <begin position="275"/>
        <end position="293"/>
    </location>
</feature>
<evidence type="ECO:0000256" key="1">
    <source>
        <dbReference type="SAM" id="MobiDB-lite"/>
    </source>
</evidence>
<feature type="region of interest" description="Disordered" evidence="1">
    <location>
        <begin position="232"/>
        <end position="304"/>
    </location>
</feature>
<dbReference type="PANTHER" id="PTHR36812">
    <property type="entry name" value="NEUROFILAMENT TRIPLET M PROTEIN-LIKE PROTEIN"/>
    <property type="match status" value="1"/>
</dbReference>
<dbReference type="RefSeq" id="XP_067925647.1">
    <property type="nucleotide sequence ID" value="XM_068062375.1"/>
</dbReference>
<feature type="region of interest" description="Disordered" evidence="1">
    <location>
        <begin position="1500"/>
        <end position="1634"/>
    </location>
</feature>
<feature type="compositionally biased region" description="Low complexity" evidence="1">
    <location>
        <begin position="1562"/>
        <end position="1592"/>
    </location>
</feature>
<feature type="compositionally biased region" description="Basic and acidic residues" evidence="1">
    <location>
        <begin position="336"/>
        <end position="345"/>
    </location>
</feature>
<dbReference type="Proteomes" id="UP000221165">
    <property type="component" value="Unassembled WGS sequence"/>
</dbReference>
<feature type="compositionally biased region" description="Basic and acidic residues" evidence="1">
    <location>
        <begin position="1330"/>
        <end position="1342"/>
    </location>
</feature>
<feature type="compositionally biased region" description="Basic and acidic residues" evidence="1">
    <location>
        <begin position="1247"/>
        <end position="1258"/>
    </location>
</feature>
<feature type="compositionally biased region" description="Polar residues" evidence="1">
    <location>
        <begin position="425"/>
        <end position="436"/>
    </location>
</feature>
<dbReference type="SUPFAM" id="SSF52540">
    <property type="entry name" value="P-loop containing nucleoside triphosphate hydrolases"/>
    <property type="match status" value="1"/>
</dbReference>
<feature type="compositionally biased region" description="Basic and acidic residues" evidence="1">
    <location>
        <begin position="902"/>
        <end position="918"/>
    </location>
</feature>
<feature type="compositionally biased region" description="Basic residues" evidence="1">
    <location>
        <begin position="346"/>
        <end position="357"/>
    </location>
</feature>
<gene>
    <name evidence="2" type="ORF">CSUI_002173</name>
</gene>
<feature type="compositionally biased region" description="Basic and acidic residues" evidence="1">
    <location>
        <begin position="885"/>
        <end position="894"/>
    </location>
</feature>
<feature type="compositionally biased region" description="Basic and acidic residues" evidence="1">
    <location>
        <begin position="567"/>
        <end position="580"/>
    </location>
</feature>
<feature type="compositionally biased region" description="Basic and acidic residues" evidence="1">
    <location>
        <begin position="1364"/>
        <end position="1373"/>
    </location>
</feature>
<evidence type="ECO:0000313" key="2">
    <source>
        <dbReference type="EMBL" id="PHJ23973.1"/>
    </source>
</evidence>
<dbReference type="InterPro" id="IPR027417">
    <property type="entry name" value="P-loop_NTPase"/>
</dbReference>
<feature type="compositionally biased region" description="Basic and acidic residues" evidence="1">
    <location>
        <begin position="1435"/>
        <end position="1448"/>
    </location>
</feature>
<feature type="compositionally biased region" description="Low complexity" evidence="1">
    <location>
        <begin position="615"/>
        <end position="627"/>
    </location>
</feature>